<reference evidence="5 6" key="1">
    <citation type="submission" date="2016-11" db="EMBL/GenBank/DDBJ databases">
        <authorList>
            <person name="Varghese N."/>
            <person name="Submissions S."/>
        </authorList>
    </citation>
    <scope>NUCLEOTIDE SEQUENCE [LARGE SCALE GENOMIC DNA]</scope>
    <source>
        <strain evidence="5 6">DSM 15287</strain>
    </source>
</reference>
<keyword evidence="3" id="KW-0804">Transcription</keyword>
<dbReference type="InterPro" id="IPR018062">
    <property type="entry name" value="HTH_AraC-typ_CS"/>
</dbReference>
<evidence type="ECO:0000313" key="6">
    <source>
        <dbReference type="Proteomes" id="UP000322917"/>
    </source>
</evidence>
<dbReference type="PRINTS" id="PR00032">
    <property type="entry name" value="HTHARAC"/>
</dbReference>
<dbReference type="InterPro" id="IPR018060">
    <property type="entry name" value="HTH_AraC"/>
</dbReference>
<dbReference type="SUPFAM" id="SSF46689">
    <property type="entry name" value="Homeodomain-like"/>
    <property type="match status" value="2"/>
</dbReference>
<dbReference type="OrthoDB" id="45544at2"/>
<dbReference type="GO" id="GO:0003700">
    <property type="term" value="F:DNA-binding transcription factor activity"/>
    <property type="evidence" value="ECO:0007669"/>
    <property type="project" value="InterPro"/>
</dbReference>
<accession>A0A1M6LR56</accession>
<keyword evidence="6" id="KW-1185">Reference proteome</keyword>
<dbReference type="Proteomes" id="UP000322917">
    <property type="component" value="Unassembled WGS sequence"/>
</dbReference>
<name>A0A1M6LR56_9FIRM</name>
<dbReference type="PANTHER" id="PTHR47504:SF5">
    <property type="entry name" value="RIGHT ORIGIN-BINDING PROTEIN"/>
    <property type="match status" value="1"/>
</dbReference>
<dbReference type="InterPro" id="IPR050959">
    <property type="entry name" value="MarA-like"/>
</dbReference>
<proteinExistence type="predicted"/>
<feature type="domain" description="HTH araC/xylS-type" evidence="4">
    <location>
        <begin position="8"/>
        <end position="106"/>
    </location>
</feature>
<evidence type="ECO:0000259" key="4">
    <source>
        <dbReference type="PROSITE" id="PS01124"/>
    </source>
</evidence>
<dbReference type="AlphaFoldDB" id="A0A1M6LR56"/>
<dbReference type="Pfam" id="PF12833">
    <property type="entry name" value="HTH_18"/>
    <property type="match status" value="1"/>
</dbReference>
<dbReference type="EMBL" id="FQZD01000035">
    <property type="protein sequence ID" value="SHJ73718.1"/>
    <property type="molecule type" value="Genomic_DNA"/>
</dbReference>
<evidence type="ECO:0000313" key="5">
    <source>
        <dbReference type="EMBL" id="SHJ73718.1"/>
    </source>
</evidence>
<dbReference type="SMART" id="SM00342">
    <property type="entry name" value="HTH_ARAC"/>
    <property type="match status" value="1"/>
</dbReference>
<keyword evidence="1" id="KW-0805">Transcription regulation</keyword>
<evidence type="ECO:0000256" key="3">
    <source>
        <dbReference type="ARBA" id="ARBA00023163"/>
    </source>
</evidence>
<dbReference type="InterPro" id="IPR009057">
    <property type="entry name" value="Homeodomain-like_sf"/>
</dbReference>
<dbReference type="PROSITE" id="PS01124">
    <property type="entry name" value="HTH_ARAC_FAMILY_2"/>
    <property type="match status" value="1"/>
</dbReference>
<organism evidence="5 6">
    <name type="scientific">Propionispora hippei DSM 15287</name>
    <dbReference type="NCBI Taxonomy" id="1123003"/>
    <lineage>
        <taxon>Bacteria</taxon>
        <taxon>Bacillati</taxon>
        <taxon>Bacillota</taxon>
        <taxon>Negativicutes</taxon>
        <taxon>Selenomonadales</taxon>
        <taxon>Sporomusaceae</taxon>
        <taxon>Propionispora</taxon>
    </lineage>
</organism>
<gene>
    <name evidence="5" type="ORF">SAMN02745170_03205</name>
</gene>
<dbReference type="Gene3D" id="1.10.10.60">
    <property type="entry name" value="Homeodomain-like"/>
    <property type="match status" value="2"/>
</dbReference>
<protein>
    <submittedName>
        <fullName evidence="5">Transcriptional regulator, AraC family</fullName>
    </submittedName>
</protein>
<dbReference type="GO" id="GO:0043565">
    <property type="term" value="F:sequence-specific DNA binding"/>
    <property type="evidence" value="ECO:0007669"/>
    <property type="project" value="InterPro"/>
</dbReference>
<evidence type="ECO:0000256" key="1">
    <source>
        <dbReference type="ARBA" id="ARBA00023015"/>
    </source>
</evidence>
<sequence>MNYCSKVKDSLNYIEKNLDNKITLDILANKVHLSKYYYHRLFCKMVGVSVNKYVNQRRMEKAVEELIFTNQPIMDIALKYQYSSQEAFSRAFRRCYSVTPGKYRRMYAGCHSNVSNTFVYSKQNMNIAA</sequence>
<dbReference type="PANTHER" id="PTHR47504">
    <property type="entry name" value="RIGHT ORIGIN-BINDING PROTEIN"/>
    <property type="match status" value="1"/>
</dbReference>
<dbReference type="PROSITE" id="PS00041">
    <property type="entry name" value="HTH_ARAC_FAMILY_1"/>
    <property type="match status" value="1"/>
</dbReference>
<evidence type="ECO:0000256" key="2">
    <source>
        <dbReference type="ARBA" id="ARBA00023125"/>
    </source>
</evidence>
<keyword evidence="2" id="KW-0238">DNA-binding</keyword>
<dbReference type="InterPro" id="IPR020449">
    <property type="entry name" value="Tscrpt_reg_AraC-type_HTH"/>
</dbReference>